<protein>
    <recommendedName>
        <fullName evidence="2">Copper-fist domain-containing protein</fullName>
    </recommendedName>
</protein>
<evidence type="ECO:0000313" key="4">
    <source>
        <dbReference type="Proteomes" id="UP000693738"/>
    </source>
</evidence>
<feature type="compositionally biased region" description="Low complexity" evidence="1">
    <location>
        <begin position="106"/>
        <end position="117"/>
    </location>
</feature>
<evidence type="ECO:0000313" key="3">
    <source>
        <dbReference type="EMBL" id="CAG7566276.1"/>
    </source>
</evidence>
<dbReference type="Proteomes" id="UP000693738">
    <property type="component" value="Unassembled WGS sequence"/>
</dbReference>
<accession>A0A8J2IWB2</accession>
<dbReference type="GO" id="GO:0003700">
    <property type="term" value="F:DNA-binding transcription factor activity"/>
    <property type="evidence" value="ECO:0007669"/>
    <property type="project" value="InterPro"/>
</dbReference>
<comment type="caution">
    <text evidence="3">The sequence shown here is derived from an EMBL/GenBank/DDBJ whole genome shotgun (WGS) entry which is preliminary data.</text>
</comment>
<feature type="region of interest" description="Disordered" evidence="1">
    <location>
        <begin position="103"/>
        <end position="126"/>
    </location>
</feature>
<proteinExistence type="predicted"/>
<dbReference type="EMBL" id="CAJSTJ010000200">
    <property type="protein sequence ID" value="CAG7566276.1"/>
    <property type="molecule type" value="Genomic_DNA"/>
</dbReference>
<reference evidence="3" key="1">
    <citation type="submission" date="2021-05" db="EMBL/GenBank/DDBJ databases">
        <authorList>
            <person name="Khan N."/>
        </authorList>
    </citation>
    <scope>NUCLEOTIDE SEQUENCE</scope>
</reference>
<evidence type="ECO:0000259" key="2">
    <source>
        <dbReference type="PROSITE" id="PS50073"/>
    </source>
</evidence>
<dbReference type="InterPro" id="IPR001083">
    <property type="entry name" value="Cu_fist_DNA-bd_dom"/>
</dbReference>
<organism evidence="3 4">
    <name type="scientific">Fusarium equiseti</name>
    <name type="common">Fusarium scirpi</name>
    <dbReference type="NCBI Taxonomy" id="61235"/>
    <lineage>
        <taxon>Eukaryota</taxon>
        <taxon>Fungi</taxon>
        <taxon>Dikarya</taxon>
        <taxon>Ascomycota</taxon>
        <taxon>Pezizomycotina</taxon>
        <taxon>Sordariomycetes</taxon>
        <taxon>Hypocreomycetidae</taxon>
        <taxon>Hypocreales</taxon>
        <taxon>Nectriaceae</taxon>
        <taxon>Fusarium</taxon>
        <taxon>Fusarium incarnatum-equiseti species complex</taxon>
    </lineage>
</organism>
<evidence type="ECO:0000256" key="1">
    <source>
        <dbReference type="SAM" id="MobiDB-lite"/>
    </source>
</evidence>
<dbReference type="Pfam" id="PF00649">
    <property type="entry name" value="Copper-fist"/>
    <property type="match status" value="1"/>
</dbReference>
<feature type="domain" description="Copper-fist" evidence="2">
    <location>
        <begin position="20"/>
        <end position="56"/>
    </location>
</feature>
<dbReference type="GO" id="GO:0003677">
    <property type="term" value="F:DNA binding"/>
    <property type="evidence" value="ECO:0007669"/>
    <property type="project" value="InterPro"/>
</dbReference>
<gene>
    <name evidence="3" type="ORF">FEQUK3_LOCUS11997</name>
</gene>
<name>A0A8J2IWB2_FUSEQ</name>
<dbReference type="PROSITE" id="PS50073">
    <property type="entry name" value="COPPER_FIST_2"/>
    <property type="match status" value="1"/>
</dbReference>
<dbReference type="GO" id="GO:0005507">
    <property type="term" value="F:copper ion binding"/>
    <property type="evidence" value="ECO:0007669"/>
    <property type="project" value="InterPro"/>
</dbReference>
<dbReference type="AlphaFoldDB" id="A0A8J2IWB2"/>
<sequence>MAPTVRKDANGNTVCRRDSQGRKIACAKCITGHRTSMCKPPHTEGIRVIDGVGRKQGTKNRRKNGRLGVNSVASFLQQTGHQARSSDDETSMCGLQSLPQMQAAFSSGGSTPQSTQGLQFQTHPQPQPNWVAPVPGVGPYPQMQANQPTGNFGAAAGQPQQEEMAQQLADLGVWHDPMQQMRVCQSLDYPDLSFDAHLQMQQPQPLADIQGRGVMAYGQCVEQPLPPNLGDASNGVPLQQNMVQSQHPVQPAEVDYLADHEWFNKIFPLTQETLDWGNFLLQEIEREKSLK</sequence>